<evidence type="ECO:0000313" key="2">
    <source>
        <dbReference type="Proteomes" id="UP000028924"/>
    </source>
</evidence>
<protein>
    <submittedName>
        <fullName evidence="1">Uncharacterized protein</fullName>
    </submittedName>
</protein>
<dbReference type="Proteomes" id="UP000028924">
    <property type="component" value="Unassembled WGS sequence"/>
</dbReference>
<keyword evidence="2" id="KW-1185">Reference proteome</keyword>
<dbReference type="EMBL" id="KL662094">
    <property type="protein sequence ID" value="KFM23478.1"/>
    <property type="molecule type" value="Genomic_DNA"/>
</dbReference>
<dbReference type="KEGG" id="apro:F751_4360"/>
<name>A0A087SCM4_AUXPR</name>
<reference evidence="1 2" key="1">
    <citation type="journal article" date="2014" name="BMC Genomics">
        <title>Oil accumulation mechanisms of the oleaginous microalga Chlorella protothecoides revealed through its genome, transcriptomes, and proteomes.</title>
        <authorList>
            <person name="Gao C."/>
            <person name="Wang Y."/>
            <person name="Shen Y."/>
            <person name="Yan D."/>
            <person name="He X."/>
            <person name="Dai J."/>
            <person name="Wu Q."/>
        </authorList>
    </citation>
    <scope>NUCLEOTIDE SEQUENCE [LARGE SCALE GENOMIC DNA]</scope>
    <source>
        <strain evidence="1 2">0710</strain>
    </source>
</reference>
<proteinExistence type="predicted"/>
<dbReference type="RefSeq" id="XP_011396351.1">
    <property type="nucleotide sequence ID" value="XM_011398049.1"/>
</dbReference>
<accession>A0A087SCM4</accession>
<dbReference type="AlphaFoldDB" id="A0A087SCM4"/>
<sequence>MEGTLRHFPRQRFPMRWQTSVRWPRPSSTPPWWMGLSQAWSTACQTGCMAWWALQACHTRHTVTQSLMGSWRR</sequence>
<evidence type="ECO:0000313" key="1">
    <source>
        <dbReference type="EMBL" id="KFM23478.1"/>
    </source>
</evidence>
<dbReference type="GeneID" id="23615751"/>
<organism evidence="1 2">
    <name type="scientific">Auxenochlorella protothecoides</name>
    <name type="common">Green microalga</name>
    <name type="synonym">Chlorella protothecoides</name>
    <dbReference type="NCBI Taxonomy" id="3075"/>
    <lineage>
        <taxon>Eukaryota</taxon>
        <taxon>Viridiplantae</taxon>
        <taxon>Chlorophyta</taxon>
        <taxon>core chlorophytes</taxon>
        <taxon>Trebouxiophyceae</taxon>
        <taxon>Chlorellales</taxon>
        <taxon>Chlorellaceae</taxon>
        <taxon>Auxenochlorella</taxon>
    </lineage>
</organism>
<gene>
    <name evidence="1" type="ORF">F751_4360</name>
</gene>